<name>A0A250J806_9BACT</name>
<evidence type="ECO:0000313" key="3">
    <source>
        <dbReference type="Proteomes" id="UP000217257"/>
    </source>
</evidence>
<gene>
    <name evidence="2" type="ORF">CYFUS_005037</name>
</gene>
<organism evidence="2 3">
    <name type="scientific">Cystobacter fuscus</name>
    <dbReference type="NCBI Taxonomy" id="43"/>
    <lineage>
        <taxon>Bacteria</taxon>
        <taxon>Pseudomonadati</taxon>
        <taxon>Myxococcota</taxon>
        <taxon>Myxococcia</taxon>
        <taxon>Myxococcales</taxon>
        <taxon>Cystobacterineae</taxon>
        <taxon>Archangiaceae</taxon>
        <taxon>Cystobacter</taxon>
    </lineage>
</organism>
<accession>A0A250J806</accession>
<dbReference type="Proteomes" id="UP000217257">
    <property type="component" value="Chromosome"/>
</dbReference>
<dbReference type="InterPro" id="IPR027392">
    <property type="entry name" value="TF_Znf"/>
</dbReference>
<evidence type="ECO:0000259" key="1">
    <source>
        <dbReference type="Pfam" id="PF13453"/>
    </source>
</evidence>
<protein>
    <recommendedName>
        <fullName evidence="1">Transcription factor zinc-finger domain-containing protein</fullName>
    </recommendedName>
</protein>
<dbReference type="EMBL" id="CP022098">
    <property type="protein sequence ID" value="ATB39592.1"/>
    <property type="molecule type" value="Genomic_DNA"/>
</dbReference>
<evidence type="ECO:0000313" key="2">
    <source>
        <dbReference type="EMBL" id="ATB39592.1"/>
    </source>
</evidence>
<sequence>MARPCPLCANEQLRPLRVSHVEVGTCVQCHGLWFPRGAWARVPDRPPLRAFLGAARRAPSRCRKKGHLIPPERGTCATCASAPLACPDCGQRLARVVTRAGPVEVCPHCEGLWLDAGGYARLEGVTDLQAAPASAGKTSIQTCSACADTIQSDMFVYEGDVYCSRCRPPGAVPRQR</sequence>
<proteinExistence type="predicted"/>
<feature type="domain" description="Transcription factor zinc-finger" evidence="1">
    <location>
        <begin position="86"/>
        <end position="122"/>
    </location>
</feature>
<dbReference type="RefSeq" id="WP_198316061.1">
    <property type="nucleotide sequence ID" value="NZ_CP022098.1"/>
</dbReference>
<dbReference type="Pfam" id="PF13453">
    <property type="entry name" value="Zn_ribbon_TFIIB"/>
    <property type="match status" value="2"/>
</dbReference>
<reference evidence="2 3" key="1">
    <citation type="submission" date="2017-06" db="EMBL/GenBank/DDBJ databases">
        <title>Sequencing and comparative analysis of myxobacterial genomes.</title>
        <authorList>
            <person name="Rupp O."/>
            <person name="Goesmann A."/>
            <person name="Sogaard-Andersen L."/>
        </authorList>
    </citation>
    <scope>NUCLEOTIDE SEQUENCE [LARGE SCALE GENOMIC DNA]</scope>
    <source>
        <strain evidence="2 3">DSM 52655</strain>
    </source>
</reference>
<dbReference type="AlphaFoldDB" id="A0A250J806"/>
<dbReference type="KEGG" id="cfus:CYFUS_005037"/>
<feature type="domain" description="Transcription factor zinc-finger" evidence="1">
    <location>
        <begin position="5"/>
        <end position="37"/>
    </location>
</feature>